<feature type="active site" description="Proton acceptor for HNH nuclease domain" evidence="12">
    <location>
        <position position="577"/>
    </location>
</feature>
<dbReference type="EMBL" id="CP138327">
    <property type="protein sequence ID" value="WXU00551.1"/>
    <property type="molecule type" value="Genomic_DNA"/>
</dbReference>
<dbReference type="InterPro" id="IPR041383">
    <property type="entry name" value="RuvC_III"/>
</dbReference>
<reference evidence="14" key="1">
    <citation type="submission" date="2023-10" db="EMBL/GenBank/DDBJ databases">
        <title>The first scallop-associated chemosynthetic bacterial symbiont.</title>
        <authorList>
            <person name="Lin Y.-T."/>
            <person name="Sun J."/>
            <person name="Ip J.C.-H."/>
            <person name="He X."/>
            <person name="Gao Z.-M."/>
            <person name="Perez M."/>
            <person name="Xu T."/>
            <person name="Qian P.-Y."/>
            <person name="Qiu J.-W."/>
        </authorList>
    </citation>
    <scope>NUCLEOTIDE SEQUENCE</scope>
    <source>
        <strain evidence="14">Gill1</strain>
    </source>
</reference>
<protein>
    <recommendedName>
        <fullName evidence="12">CRISPR-associated endonuclease Cas9</fullName>
        <ecNumber evidence="12">3.1.-.-</ecNumber>
    </recommendedName>
</protein>
<dbReference type="InterPro" id="IPR036397">
    <property type="entry name" value="RNaseH_sf"/>
</dbReference>
<dbReference type="Pfam" id="PF18470">
    <property type="entry name" value="Cas9_a"/>
    <property type="match status" value="1"/>
</dbReference>
<keyword evidence="3" id="KW-0479">Metal-binding</keyword>
<keyword evidence="10" id="KW-0464">Manganese</keyword>
<gene>
    <name evidence="12 14" type="primary">cas9</name>
    <name evidence="14" type="ORF">Ctma_1276</name>
</gene>
<dbReference type="NCBIfam" id="TIGR01865">
    <property type="entry name" value="cas_Csn1"/>
    <property type="match status" value="1"/>
</dbReference>
<keyword evidence="2 12" id="KW-0540">Nuclease</keyword>
<dbReference type="Pfam" id="PF13395">
    <property type="entry name" value="HNH_4"/>
    <property type="match status" value="1"/>
</dbReference>
<evidence type="ECO:0000256" key="5">
    <source>
        <dbReference type="ARBA" id="ARBA00022801"/>
    </source>
</evidence>
<evidence type="ECO:0000256" key="4">
    <source>
        <dbReference type="ARBA" id="ARBA00022759"/>
    </source>
</evidence>
<dbReference type="InterPro" id="IPR040619">
    <property type="entry name" value="Cas9_alpha-helical_lobe"/>
</dbReference>
<accession>A0AAU6PHS3</accession>
<evidence type="ECO:0000256" key="6">
    <source>
        <dbReference type="ARBA" id="ARBA00022842"/>
    </source>
</evidence>
<comment type="caution">
    <text evidence="12">Lacks conserved residue(s) required for the propagation of feature annotation.</text>
</comment>
<evidence type="ECO:0000256" key="12">
    <source>
        <dbReference type="HAMAP-Rule" id="MF_01480"/>
    </source>
</evidence>
<evidence type="ECO:0000256" key="10">
    <source>
        <dbReference type="ARBA" id="ARBA00023211"/>
    </source>
</evidence>
<dbReference type="AlphaFoldDB" id="A0AAU6PHS3"/>
<organism evidence="14">
    <name type="scientific">Catillopecten margaritatus gill symbiont</name>
    <dbReference type="NCBI Taxonomy" id="3083288"/>
    <lineage>
        <taxon>Bacteria</taxon>
        <taxon>Pseudomonadati</taxon>
        <taxon>Pseudomonadota</taxon>
        <taxon>Gammaproteobacteria</taxon>
        <taxon>sulfur-oxidizing symbionts</taxon>
    </lineage>
</organism>
<evidence type="ECO:0000256" key="2">
    <source>
        <dbReference type="ARBA" id="ARBA00022722"/>
    </source>
</evidence>
<feature type="active site" description="For RuvC-like nuclease domain" evidence="12">
    <location>
        <position position="9"/>
    </location>
</feature>
<evidence type="ECO:0000256" key="8">
    <source>
        <dbReference type="ARBA" id="ARBA00023118"/>
    </source>
</evidence>
<keyword evidence="7 12" id="KW-0694">RNA-binding</keyword>
<dbReference type="HAMAP" id="MF_01480">
    <property type="entry name" value="Cas9"/>
    <property type="match status" value="1"/>
</dbReference>
<evidence type="ECO:0000313" key="14">
    <source>
        <dbReference type="EMBL" id="WXU00551.1"/>
    </source>
</evidence>
<sequence>MSKKVLGLDLGSNSIGWALMSEIDGEVNQIIDLGSRIFNKAVEDKVPTPKNQKRRDMRLGRRVLQRRARRKQRMINYLISLDLLPQELHNNFGQEKLLNELGDPYELRAKGLDEQLTPFELGRVLLHFVARRGFLSSKKQIAGDLVDDPDTQTYLSTLDNKQTKDEEGQFKADIAEVYQAITSNNARTLGEYLFNRQVGEVKRNRSHDGGHLRTDRKMYKDELALIWEFQQQYFELPENFMSEIDKIIFYQRPLKLKKDRVGKCSLEPKHYRANTARLEVQKFRYLQDINNLQYFERHSEEWFSLNSEQKDKLKTYFEHHPKITITALKKELGLDKPTKINLEAKNLKGNVTACEIRDVIGNTWDEYSNAEQSQLFEDLFTIKKKSSLKARLITHWDFDKQTAVKLCLIEFEPSHSNHSLKAIKKLLPFLENGLRYDEARVEVGYGYEVKENEVQDKLPIPPETSNPIVNKGMHELRRVVNAIIKQYGKLDIVRIEMARDLEMNTKRYKANEAQQKKNQKANEEATKAFIQETGKKYPSHDEKIRYRLWKDQDNRCAYSGNTIALGQIFSADCEIDHILPFKKSLDDSYMNKVLCFEKENRNKDDRTPIDAWGGDNDKWNQITQAISHWDQSLKSKIARFYTKDEDLQKRDFISSQLNDTRYISRLAQDYMRQLDCDVNVTKGFVVSQIRHQWGFNDLIGETDKKERTDHRHHAIDAVVIASSSRSLYQQATKQIKQNKLKIPRPYSNIKEELNEKLKHMIVSHTPQRKLSGSLHEETGAGYIAKHGGLVYRKTLNPEFTIKNAMSIVDEQVQLKVLEHIENFGSSKEAFNEENLQQLKLGKNPIKRVRVLQSKIKTTKKQTAEDILQQTKFGVRDKSGKIFKYMSYGNTHHIEIIKNIKTEKITGIFVTMMEASNRIKGINIPKQPVVKTDHGENWEFIMALHINDTVSIEKENGERIFYRVQKLGGGYDITLRLNTASTIGNNEQCLPLMVKGVIENNLIQHKINAIGGLIDD</sequence>
<keyword evidence="5 12" id="KW-0378">Hydrolase</keyword>
<comment type="similarity">
    <text evidence="12">Belongs to the CRISPR-associated Cas9 family.</text>
</comment>
<dbReference type="Pfam" id="PF18541">
    <property type="entry name" value="RuvC_III"/>
    <property type="match status" value="1"/>
</dbReference>
<dbReference type="EC" id="3.1.-.-" evidence="12"/>
<dbReference type="GO" id="GO:0003723">
    <property type="term" value="F:RNA binding"/>
    <property type="evidence" value="ECO:0007669"/>
    <property type="project" value="UniProtKB-UniRule"/>
</dbReference>
<dbReference type="InterPro" id="IPR033114">
    <property type="entry name" value="HNH_CAS9"/>
</dbReference>
<comment type="cofactor">
    <cofactor evidence="1">
        <name>Mg(2+)</name>
        <dbReference type="ChEBI" id="CHEBI:18420"/>
    </cofactor>
</comment>
<keyword evidence="4 12" id="KW-0255">Endonuclease</keyword>
<keyword evidence="9 12" id="KW-0238">DNA-binding</keyword>
<dbReference type="GO" id="GO:0043571">
    <property type="term" value="P:maintenance of CRISPR repeat elements"/>
    <property type="evidence" value="ECO:0007669"/>
    <property type="project" value="UniProtKB-UniRule"/>
</dbReference>
<evidence type="ECO:0000256" key="11">
    <source>
        <dbReference type="ARBA" id="ARBA00046380"/>
    </source>
</evidence>
<dbReference type="GO" id="GO:0051607">
    <property type="term" value="P:defense response to virus"/>
    <property type="evidence" value="ECO:0007669"/>
    <property type="project" value="UniProtKB-UniRule"/>
</dbReference>
<dbReference type="PROSITE" id="PS51749">
    <property type="entry name" value="HNH_CAS9"/>
    <property type="match status" value="1"/>
</dbReference>
<keyword evidence="6" id="KW-0460">Magnesium</keyword>
<dbReference type="GO" id="GO:0016787">
    <property type="term" value="F:hydrolase activity"/>
    <property type="evidence" value="ECO:0007669"/>
    <property type="project" value="UniProtKB-KW"/>
</dbReference>
<dbReference type="InterPro" id="IPR003615">
    <property type="entry name" value="HNH_nuc"/>
</dbReference>
<keyword evidence="8 12" id="KW-0051">Antiviral defense</keyword>
<dbReference type="GO" id="GO:0003677">
    <property type="term" value="F:DNA binding"/>
    <property type="evidence" value="ECO:0007669"/>
    <property type="project" value="UniProtKB-UniRule"/>
</dbReference>
<comment type="function">
    <text evidence="12">CRISPR (clustered regularly interspaced short palindromic repeat) is an adaptive immune system that provides protection against mobile genetic elements (viruses, transposable elements and conjugative plasmids). CRISPR clusters contain spacers, sequences complementary to antecedent mobile elements, and target invading nucleic acids. CRISPR clusters are transcribed and processed into CRISPR RNA (crRNA). In type II CRISPR systems correct processing of pre-crRNA requires a trans-encoded small RNA (tracrRNA), endogenous ribonuclease 3 (rnc) and this protein. The tracrRNA serves as a guide for ribonuclease 3-aided processing of pre-crRNA. Subsequently Cas9/crRNA/tracrRNA endonucleolytically cleaves linear or circular dsDNA target complementary to the spacer; Cas9 is inactive in the absence of the 2 guide RNAs (gRNA). Cas9 recognizes the protospacer adjacent motif (PAM) in the CRISPR repeat sequences to help distinguish self versus nonself, as targets within the bacterial CRISPR locus do not have PAMs. PAM recognition is also required for catalytic activity.</text>
</comment>
<evidence type="ECO:0000256" key="7">
    <source>
        <dbReference type="ARBA" id="ARBA00022884"/>
    </source>
</evidence>
<evidence type="ECO:0000256" key="9">
    <source>
        <dbReference type="ARBA" id="ARBA00023125"/>
    </source>
</evidence>
<comment type="domain">
    <text evidence="12">Has 2 endonuclease domains. The discontinuous RuvC-like domain cleaves the target DNA noncomplementary to crRNA while the HNH nuclease domain cleaves the target DNA complementary to crRNA.</text>
</comment>
<name>A0AAU6PHS3_9GAMM</name>
<proteinExistence type="inferred from homology"/>
<evidence type="ECO:0000259" key="13">
    <source>
        <dbReference type="PROSITE" id="PS51749"/>
    </source>
</evidence>
<evidence type="ECO:0000256" key="1">
    <source>
        <dbReference type="ARBA" id="ARBA00001946"/>
    </source>
</evidence>
<evidence type="ECO:0000256" key="3">
    <source>
        <dbReference type="ARBA" id="ARBA00022723"/>
    </source>
</evidence>
<dbReference type="GO" id="GO:0046872">
    <property type="term" value="F:metal ion binding"/>
    <property type="evidence" value="ECO:0007669"/>
    <property type="project" value="UniProtKB-UniRule"/>
</dbReference>
<dbReference type="InterPro" id="IPR028629">
    <property type="entry name" value="Cas9"/>
</dbReference>
<dbReference type="GO" id="GO:0004519">
    <property type="term" value="F:endonuclease activity"/>
    <property type="evidence" value="ECO:0007669"/>
    <property type="project" value="UniProtKB-UniRule"/>
</dbReference>
<dbReference type="Gene3D" id="3.30.420.10">
    <property type="entry name" value="Ribonuclease H-like superfamily/Ribonuclease H"/>
    <property type="match status" value="3"/>
</dbReference>
<comment type="subunit">
    <text evidence="11 12">Monomer. Binds crRNA and tracrRNA.</text>
</comment>
<feature type="domain" description="HNH Cas9-type" evidence="13">
    <location>
        <begin position="504"/>
        <end position="657"/>
    </location>
</feature>